<feature type="transmembrane region" description="Helical" evidence="1">
    <location>
        <begin position="471"/>
        <end position="490"/>
    </location>
</feature>
<dbReference type="RefSeq" id="WP_189693023.1">
    <property type="nucleotide sequence ID" value="NZ_BNCM01000004.1"/>
</dbReference>
<feature type="transmembrane region" description="Helical" evidence="1">
    <location>
        <begin position="153"/>
        <end position="174"/>
    </location>
</feature>
<feature type="transmembrane region" description="Helical" evidence="1">
    <location>
        <begin position="1284"/>
        <end position="1301"/>
    </location>
</feature>
<feature type="transmembrane region" description="Helical" evidence="1">
    <location>
        <begin position="700"/>
        <end position="717"/>
    </location>
</feature>
<feature type="transmembrane region" description="Helical" evidence="1">
    <location>
        <begin position="581"/>
        <end position="602"/>
    </location>
</feature>
<feature type="transmembrane region" description="Helical" evidence="1">
    <location>
        <begin position="447"/>
        <end position="465"/>
    </location>
</feature>
<dbReference type="Proteomes" id="UP000639051">
    <property type="component" value="Unassembled WGS sequence"/>
</dbReference>
<feature type="transmembrane region" description="Helical" evidence="1">
    <location>
        <begin position="319"/>
        <end position="339"/>
    </location>
</feature>
<keyword evidence="1" id="KW-1133">Transmembrane helix</keyword>
<feature type="transmembrane region" description="Helical" evidence="1">
    <location>
        <begin position="986"/>
        <end position="1004"/>
    </location>
</feature>
<feature type="transmembrane region" description="Helical" evidence="1">
    <location>
        <begin position="1335"/>
        <end position="1352"/>
    </location>
</feature>
<feature type="transmembrane region" description="Helical" evidence="1">
    <location>
        <begin position="764"/>
        <end position="781"/>
    </location>
</feature>
<evidence type="ECO:0000313" key="3">
    <source>
        <dbReference type="Proteomes" id="UP000639051"/>
    </source>
</evidence>
<feature type="transmembrane region" description="Helical" evidence="1">
    <location>
        <begin position="1228"/>
        <end position="1247"/>
    </location>
</feature>
<feature type="transmembrane region" description="Helical" evidence="1">
    <location>
        <begin position="212"/>
        <end position="233"/>
    </location>
</feature>
<feature type="transmembrane region" description="Helical" evidence="1">
    <location>
        <begin position="239"/>
        <end position="257"/>
    </location>
</feature>
<keyword evidence="1" id="KW-0472">Membrane</keyword>
<feature type="transmembrane region" description="Helical" evidence="1">
    <location>
        <begin position="1379"/>
        <end position="1397"/>
    </location>
</feature>
<feature type="transmembrane region" description="Helical" evidence="1">
    <location>
        <begin position="614"/>
        <end position="631"/>
    </location>
</feature>
<evidence type="ECO:0008006" key="4">
    <source>
        <dbReference type="Google" id="ProtNLM"/>
    </source>
</evidence>
<feature type="transmembrane region" description="Helical" evidence="1">
    <location>
        <begin position="1310"/>
        <end position="1329"/>
    </location>
</feature>
<feature type="transmembrane region" description="Helical" evidence="1">
    <location>
        <begin position="1160"/>
        <end position="1178"/>
    </location>
</feature>
<feature type="transmembrane region" description="Helical" evidence="1">
    <location>
        <begin position="376"/>
        <end position="394"/>
    </location>
</feature>
<comment type="caution">
    <text evidence="2">The sequence shown here is derived from an EMBL/GenBank/DDBJ whole genome shotgun (WGS) entry which is preliminary data.</text>
</comment>
<feature type="transmembrane region" description="Helical" evidence="1">
    <location>
        <begin position="1128"/>
        <end position="1148"/>
    </location>
</feature>
<feature type="transmembrane region" description="Helical" evidence="1">
    <location>
        <begin position="1044"/>
        <end position="1067"/>
    </location>
</feature>
<feature type="transmembrane region" description="Helical" evidence="1">
    <location>
        <begin position="286"/>
        <end position="307"/>
    </location>
</feature>
<sequence>MDVRPAGQDGGSEFDAGYAAGHDEGYLEGHRSGFLVGHRVGWDDAMQALGVPVAERAGEPGVLAARAAGAVRSTRQASVPGPVPAPAAVVPAPAAVVPAPAAVVTGPPAPPFMPAPPRAVPSLPWGGQVPLKSAEEQAQEAARRRERRGIQSANISLYLAALLIVAAAALFLTNSGVDDGVRLTGLVGVTALFYAAGLVVHARFPRLRPAAVAFAGTGLALLPVAGLGLDIVVLHRPNLSWLITSIVGLIAFGFAALRLESRVLVFLSLTFVFSASWSGTEELSGALAADYAGLIGVAALLTLVAVLEPRWVPPLFLRPVAWLHPYVVPTTFVAATLTAGTLDRWQYPALVAAMSLYLVVTSFLPGAAGVRRLEWWGGRATAVLAAAVWAAQAVDAGVPSLGPTERSAAALAAVLVLALGTLASAVLGRRREEGLGLSRRAVLVEQAAAVFVQALLVAGVSAAAVPAARGSLVVAVAVFALTAQFTAWRWGGHADWLPVVAFAVLTVMDLGRWPLAFLAVEGLLYFTARAVWPPVAAVGSSLDWQRPHFAAAARAVSLFVVPAVVSAALPDSFRPGSRAAATALALTVAVALQLAITGVLGAARRAEFLRAPMVWTLLALGILSVAVVGLADPSSAGPGSAVSPLFGPAVIVLCAGAAALWAGQFLARPSGSRSAVGEVAPGVLLALLAFEALVFGEGRLSNAVLVLLTAALGLSAWRSSVRLVRWVYIWLARAAGTALALGMFRELVQDGWHPSVLGQPVTGSDVFAVVVLAQIAVPLVFELRGRRFGGILPWTLDDATVVLALVALPTVSAASEIDYASGSADSLRPLGAFLVVAFASSAAIAGLVLRLRPAAVAFAPAALILTALSASRDLRMLEVLVGLFAVYSAAMVFLAPQPASKGAHLVAARALPLVLAVLVAQDATASDTWVSVALAAALAAQHPVRRLLSPSVGALPFQEAAYWTGLASQLVLPLGYLAFARQGPEGGRWVVLLEAILVVVSAVATLRGRPAAGYVGVAGLLLGVVALGPLFRFDPAQILAAPPLTGQAVTLLLVAGAAVHVAGMVRWEPAGGRAGERWPWAWTAGAAAFAASSVAAAAPERSWVLGVALASCAAVLIVAGYVWRARAVVASTFPLGVLLALAAGVDIARDLLNLSSTWQVPAQTTVGTLVPAAIALALRWSGRWPGTMGTRVQALARIEAEPRRRWAIAGMAGVALAVSAAACWEPPAAVVLPYLAVALVAVVVAELPRRHRRLGAEAGAVLVAGAVQRAVFAEAVEVSGFWLAQWYVVLTALVALLRYYVRRSTVFGRLWLEGSAALLSLTGISTLFSGDNAEQVWLLVAFAVLTLAGLVLNERRFTVWGSLGVVACVLWSVRAYVYALLAVLGLAIIAGAVWWLARRPRGTLLR</sequence>
<feature type="transmembrane region" description="Helical" evidence="1">
    <location>
        <begin position="406"/>
        <end position="427"/>
    </location>
</feature>
<feature type="transmembrane region" description="Helical" evidence="1">
    <location>
        <begin position="1357"/>
        <end position="1373"/>
    </location>
</feature>
<feature type="transmembrane region" description="Helical" evidence="1">
    <location>
        <begin position="345"/>
        <end position="364"/>
    </location>
</feature>
<feature type="transmembrane region" description="Helical" evidence="1">
    <location>
        <begin position="1254"/>
        <end position="1272"/>
    </location>
</feature>
<feature type="transmembrane region" description="Helical" evidence="1">
    <location>
        <begin position="180"/>
        <end position="200"/>
    </location>
</feature>
<feature type="transmembrane region" description="Helical" evidence="1">
    <location>
        <begin position="1011"/>
        <end position="1032"/>
    </location>
</feature>
<evidence type="ECO:0000313" key="2">
    <source>
        <dbReference type="EMBL" id="MBL0704603.1"/>
    </source>
</evidence>
<organism evidence="2 3">
    <name type="scientific">Sinomonas cellulolyticus</name>
    <dbReference type="NCBI Taxonomy" id="2801916"/>
    <lineage>
        <taxon>Bacteria</taxon>
        <taxon>Bacillati</taxon>
        <taxon>Actinomycetota</taxon>
        <taxon>Actinomycetes</taxon>
        <taxon>Micrococcales</taxon>
        <taxon>Micrococcaceae</taxon>
        <taxon>Sinomonas</taxon>
    </lineage>
</organism>
<accession>A0ABS1JZI4</accession>
<feature type="transmembrane region" description="Helical" evidence="1">
    <location>
        <begin position="1206"/>
        <end position="1222"/>
    </location>
</feature>
<feature type="transmembrane region" description="Helical" evidence="1">
    <location>
        <begin position="643"/>
        <end position="663"/>
    </location>
</feature>
<feature type="transmembrane region" description="Helical" evidence="1">
    <location>
        <begin position="726"/>
        <end position="744"/>
    </location>
</feature>
<proteinExistence type="predicted"/>
<reference evidence="2 3" key="1">
    <citation type="submission" date="2021-01" db="EMBL/GenBank/DDBJ databases">
        <title>Genome public.</title>
        <authorList>
            <person name="Liu C."/>
            <person name="Sun Q."/>
        </authorList>
    </citation>
    <scope>NUCLEOTIDE SEQUENCE [LARGE SCALE GENOMIC DNA]</scope>
    <source>
        <strain evidence="2 3">JC656</strain>
    </source>
</reference>
<feature type="transmembrane region" description="Helical" evidence="1">
    <location>
        <begin position="1079"/>
        <end position="1097"/>
    </location>
</feature>
<keyword evidence="1" id="KW-0812">Transmembrane</keyword>
<feature type="transmembrane region" description="Helical" evidence="1">
    <location>
        <begin position="876"/>
        <end position="894"/>
    </location>
</feature>
<keyword evidence="3" id="KW-1185">Reference proteome</keyword>
<feature type="transmembrane region" description="Helical" evidence="1">
    <location>
        <begin position="1103"/>
        <end position="1123"/>
    </location>
</feature>
<dbReference type="EMBL" id="JAERRC010000012">
    <property type="protein sequence ID" value="MBL0704603.1"/>
    <property type="molecule type" value="Genomic_DNA"/>
</dbReference>
<feature type="transmembrane region" description="Helical" evidence="1">
    <location>
        <begin position="497"/>
        <end position="517"/>
    </location>
</feature>
<feature type="transmembrane region" description="Helical" evidence="1">
    <location>
        <begin position="264"/>
        <end position="280"/>
    </location>
</feature>
<feature type="transmembrane region" description="Helical" evidence="1">
    <location>
        <begin position="675"/>
        <end position="694"/>
    </location>
</feature>
<feature type="transmembrane region" description="Helical" evidence="1">
    <location>
        <begin position="788"/>
        <end position="810"/>
    </location>
</feature>
<feature type="transmembrane region" description="Helical" evidence="1">
    <location>
        <begin position="830"/>
        <end position="849"/>
    </location>
</feature>
<name>A0ABS1JZI4_9MICC</name>
<evidence type="ECO:0000256" key="1">
    <source>
        <dbReference type="SAM" id="Phobius"/>
    </source>
</evidence>
<gene>
    <name evidence="2" type="ORF">JJE72_03675</name>
</gene>
<protein>
    <recommendedName>
        <fullName evidence="4">DUF2157 domain-containing protein</fullName>
    </recommendedName>
</protein>